<protein>
    <submittedName>
        <fullName evidence="2">Uncharacterized protein</fullName>
    </submittedName>
</protein>
<keyword evidence="1" id="KW-1133">Transmembrane helix</keyword>
<feature type="transmembrane region" description="Helical" evidence="1">
    <location>
        <begin position="17"/>
        <end position="37"/>
    </location>
</feature>
<dbReference type="STRING" id="1797724.A3A48_02375"/>
<dbReference type="Proteomes" id="UP000178336">
    <property type="component" value="Unassembled WGS sequence"/>
</dbReference>
<proteinExistence type="predicted"/>
<feature type="transmembrane region" description="Helical" evidence="1">
    <location>
        <begin position="127"/>
        <end position="144"/>
    </location>
</feature>
<reference evidence="2 3" key="1">
    <citation type="journal article" date="2016" name="Nat. Commun.">
        <title>Thousands of microbial genomes shed light on interconnected biogeochemical processes in an aquifer system.</title>
        <authorList>
            <person name="Anantharaman K."/>
            <person name="Brown C.T."/>
            <person name="Hug L.A."/>
            <person name="Sharon I."/>
            <person name="Castelle C.J."/>
            <person name="Probst A.J."/>
            <person name="Thomas B.C."/>
            <person name="Singh A."/>
            <person name="Wilkins M.J."/>
            <person name="Karaoz U."/>
            <person name="Brodie E.L."/>
            <person name="Williams K.H."/>
            <person name="Hubbard S.S."/>
            <person name="Banfield J.F."/>
        </authorList>
    </citation>
    <scope>NUCLEOTIDE SEQUENCE [LARGE SCALE GENOMIC DNA]</scope>
</reference>
<comment type="caution">
    <text evidence="2">The sequence shown here is derived from an EMBL/GenBank/DDBJ whole genome shotgun (WGS) entry which is preliminary data.</text>
</comment>
<organism evidence="2 3">
    <name type="scientific">Candidatus Curtissbacteria bacterium RIFCSPLOWO2_01_FULL_37_9</name>
    <dbReference type="NCBI Taxonomy" id="1797724"/>
    <lineage>
        <taxon>Bacteria</taxon>
        <taxon>Candidatus Curtissiibacteriota</taxon>
    </lineage>
</organism>
<dbReference type="EMBL" id="MFBN01000043">
    <property type="protein sequence ID" value="OGD94693.1"/>
    <property type="molecule type" value="Genomic_DNA"/>
</dbReference>
<sequence length="161" mass="17877">MTATAHALIGASIAVKFVNPIIGIPLAIISHFVADLIPHWDAGTNHRQKSVTRLKIEAAIDVILGFVLVFVIFRNLVDPVYLFTMVIAAQLPDWLEAPSWMFGFKIPPFSWLDWLGHKLQSRLQLPWGLVTQFVTVGILVIYSVDIFSVGNRLLAGLFASL</sequence>
<name>A0A1F5GS34_9BACT</name>
<keyword evidence="1" id="KW-0472">Membrane</keyword>
<keyword evidence="1" id="KW-0812">Transmembrane</keyword>
<evidence type="ECO:0000313" key="2">
    <source>
        <dbReference type="EMBL" id="OGD94693.1"/>
    </source>
</evidence>
<accession>A0A1F5GS34</accession>
<feature type="transmembrane region" description="Helical" evidence="1">
    <location>
        <begin position="58"/>
        <end position="77"/>
    </location>
</feature>
<gene>
    <name evidence="2" type="ORF">A3A48_02375</name>
</gene>
<evidence type="ECO:0000256" key="1">
    <source>
        <dbReference type="SAM" id="Phobius"/>
    </source>
</evidence>
<evidence type="ECO:0000313" key="3">
    <source>
        <dbReference type="Proteomes" id="UP000178336"/>
    </source>
</evidence>
<dbReference type="AlphaFoldDB" id="A0A1F5GS34"/>